<reference evidence="1 2" key="1">
    <citation type="journal article" date="2023" name="G3 (Bethesda)">
        <title>A chromosome-length genome assembly and annotation of blackberry (Rubus argutus, cv. 'Hillquist').</title>
        <authorList>
            <person name="Bruna T."/>
            <person name="Aryal R."/>
            <person name="Dudchenko O."/>
            <person name="Sargent D.J."/>
            <person name="Mead D."/>
            <person name="Buti M."/>
            <person name="Cavallini A."/>
            <person name="Hytonen T."/>
            <person name="Andres J."/>
            <person name="Pham M."/>
            <person name="Weisz D."/>
            <person name="Mascagni F."/>
            <person name="Usai G."/>
            <person name="Natali L."/>
            <person name="Bassil N."/>
            <person name="Fernandez G.E."/>
            <person name="Lomsadze A."/>
            <person name="Armour M."/>
            <person name="Olukolu B."/>
            <person name="Poorten T."/>
            <person name="Britton C."/>
            <person name="Davik J."/>
            <person name="Ashrafi H."/>
            <person name="Aiden E.L."/>
            <person name="Borodovsky M."/>
            <person name="Worthington M."/>
        </authorList>
    </citation>
    <scope>NUCLEOTIDE SEQUENCE [LARGE SCALE GENOMIC DNA]</scope>
    <source>
        <strain evidence="1">PI 553951</strain>
    </source>
</reference>
<keyword evidence="2" id="KW-1185">Reference proteome</keyword>
<accession>A0AAW1WBM5</accession>
<gene>
    <name evidence="1" type="ORF">M0R45_029977</name>
</gene>
<comment type="caution">
    <text evidence="1">The sequence shown here is derived from an EMBL/GenBank/DDBJ whole genome shotgun (WGS) entry which is preliminary data.</text>
</comment>
<protein>
    <recommendedName>
        <fullName evidence="3">RES domain-containing protein</fullName>
    </recommendedName>
</protein>
<proteinExistence type="predicted"/>
<name>A0AAW1WBM5_RUBAR</name>
<dbReference type="AlphaFoldDB" id="A0AAW1WBM5"/>
<evidence type="ECO:0008006" key="3">
    <source>
        <dbReference type="Google" id="ProtNLM"/>
    </source>
</evidence>
<evidence type="ECO:0000313" key="2">
    <source>
        <dbReference type="Proteomes" id="UP001457282"/>
    </source>
</evidence>
<sequence length="79" mass="8757">MRAMHSNPSHLRVDIHQQLPLSTTSLIDELSLLCGVISHGFPLELVRHPWHQVRSGIYIGSSFDGRQLSADGAGKLYHA</sequence>
<dbReference type="EMBL" id="JBEDUW010000006">
    <property type="protein sequence ID" value="KAK9921468.1"/>
    <property type="molecule type" value="Genomic_DNA"/>
</dbReference>
<dbReference type="Proteomes" id="UP001457282">
    <property type="component" value="Unassembled WGS sequence"/>
</dbReference>
<evidence type="ECO:0000313" key="1">
    <source>
        <dbReference type="EMBL" id="KAK9921468.1"/>
    </source>
</evidence>
<organism evidence="1 2">
    <name type="scientific">Rubus argutus</name>
    <name type="common">Southern blackberry</name>
    <dbReference type="NCBI Taxonomy" id="59490"/>
    <lineage>
        <taxon>Eukaryota</taxon>
        <taxon>Viridiplantae</taxon>
        <taxon>Streptophyta</taxon>
        <taxon>Embryophyta</taxon>
        <taxon>Tracheophyta</taxon>
        <taxon>Spermatophyta</taxon>
        <taxon>Magnoliopsida</taxon>
        <taxon>eudicotyledons</taxon>
        <taxon>Gunneridae</taxon>
        <taxon>Pentapetalae</taxon>
        <taxon>rosids</taxon>
        <taxon>fabids</taxon>
        <taxon>Rosales</taxon>
        <taxon>Rosaceae</taxon>
        <taxon>Rosoideae</taxon>
        <taxon>Rosoideae incertae sedis</taxon>
        <taxon>Rubus</taxon>
    </lineage>
</organism>